<name>A0A8T2RR81_CERRI</name>
<organism evidence="1 2">
    <name type="scientific">Ceratopteris richardii</name>
    <name type="common">Triangle waterfern</name>
    <dbReference type="NCBI Taxonomy" id="49495"/>
    <lineage>
        <taxon>Eukaryota</taxon>
        <taxon>Viridiplantae</taxon>
        <taxon>Streptophyta</taxon>
        <taxon>Embryophyta</taxon>
        <taxon>Tracheophyta</taxon>
        <taxon>Polypodiopsida</taxon>
        <taxon>Polypodiidae</taxon>
        <taxon>Polypodiales</taxon>
        <taxon>Pteridineae</taxon>
        <taxon>Pteridaceae</taxon>
        <taxon>Parkerioideae</taxon>
        <taxon>Ceratopteris</taxon>
    </lineage>
</organism>
<sequence length="67" mass="7811">MSFMMHPPRSFMTIAFAAGWCFYLRAVRKRTHRKLKFSCLRKHAADTLWRIAASPPYGNRGHMHASC</sequence>
<reference evidence="1" key="1">
    <citation type="submission" date="2021-08" db="EMBL/GenBank/DDBJ databases">
        <title>WGS assembly of Ceratopteris richardii.</title>
        <authorList>
            <person name="Marchant D.B."/>
            <person name="Chen G."/>
            <person name="Jenkins J."/>
            <person name="Shu S."/>
            <person name="Leebens-Mack J."/>
            <person name="Grimwood J."/>
            <person name="Schmutz J."/>
            <person name="Soltis P."/>
            <person name="Soltis D."/>
            <person name="Chen Z.-H."/>
        </authorList>
    </citation>
    <scope>NUCLEOTIDE SEQUENCE</scope>
    <source>
        <strain evidence="1">Whitten #5841</strain>
        <tissue evidence="1">Leaf</tissue>
    </source>
</reference>
<protein>
    <submittedName>
        <fullName evidence="1">Uncharacterized protein</fullName>
    </submittedName>
</protein>
<dbReference type="EMBL" id="CM035430">
    <property type="protein sequence ID" value="KAH7298461.1"/>
    <property type="molecule type" value="Genomic_DNA"/>
</dbReference>
<dbReference type="AlphaFoldDB" id="A0A8T2RR81"/>
<dbReference type="Proteomes" id="UP000825935">
    <property type="component" value="Chromosome 25"/>
</dbReference>
<accession>A0A8T2RR81</accession>
<proteinExistence type="predicted"/>
<keyword evidence="2" id="KW-1185">Reference proteome</keyword>
<evidence type="ECO:0000313" key="2">
    <source>
        <dbReference type="Proteomes" id="UP000825935"/>
    </source>
</evidence>
<comment type="caution">
    <text evidence="1">The sequence shown here is derived from an EMBL/GenBank/DDBJ whole genome shotgun (WGS) entry which is preliminary data.</text>
</comment>
<gene>
    <name evidence="1" type="ORF">KP509_25G044600</name>
</gene>
<evidence type="ECO:0000313" key="1">
    <source>
        <dbReference type="EMBL" id="KAH7298461.1"/>
    </source>
</evidence>